<keyword evidence="1 2" id="KW-0597">Phosphoprotein</keyword>
<dbReference type="Pfam" id="PF00072">
    <property type="entry name" value="Response_reg"/>
    <property type="match status" value="1"/>
</dbReference>
<organism evidence="4 5">
    <name type="scientific">Siccirubricoccus deserti</name>
    <dbReference type="NCBI Taxonomy" id="2013562"/>
    <lineage>
        <taxon>Bacteria</taxon>
        <taxon>Pseudomonadati</taxon>
        <taxon>Pseudomonadota</taxon>
        <taxon>Alphaproteobacteria</taxon>
        <taxon>Acetobacterales</taxon>
        <taxon>Roseomonadaceae</taxon>
        <taxon>Siccirubricoccus</taxon>
    </lineage>
</organism>
<dbReference type="SUPFAM" id="SSF52172">
    <property type="entry name" value="CheY-like"/>
    <property type="match status" value="1"/>
</dbReference>
<accession>A0A9X0R2T5</accession>
<dbReference type="RefSeq" id="WP_186773069.1">
    <property type="nucleotide sequence ID" value="NZ_JACOMF010000050.1"/>
</dbReference>
<dbReference type="PROSITE" id="PS50110">
    <property type="entry name" value="RESPONSE_REGULATORY"/>
    <property type="match status" value="1"/>
</dbReference>
<dbReference type="GO" id="GO:0000160">
    <property type="term" value="P:phosphorelay signal transduction system"/>
    <property type="evidence" value="ECO:0007669"/>
    <property type="project" value="InterPro"/>
</dbReference>
<keyword evidence="5" id="KW-1185">Reference proteome</keyword>
<name>A0A9X0R2T5_9PROT</name>
<protein>
    <submittedName>
        <fullName evidence="4">Response regulator</fullName>
    </submittedName>
</protein>
<feature type="modified residue" description="4-aspartylphosphate" evidence="2">
    <location>
        <position position="60"/>
    </location>
</feature>
<dbReference type="Proteomes" id="UP000600101">
    <property type="component" value="Unassembled WGS sequence"/>
</dbReference>
<dbReference type="Gene3D" id="3.40.50.2300">
    <property type="match status" value="1"/>
</dbReference>
<dbReference type="SMART" id="SM00448">
    <property type="entry name" value="REC"/>
    <property type="match status" value="1"/>
</dbReference>
<dbReference type="AlphaFoldDB" id="A0A9X0R2T5"/>
<feature type="domain" description="Response regulatory" evidence="3">
    <location>
        <begin position="10"/>
        <end position="118"/>
    </location>
</feature>
<proteinExistence type="predicted"/>
<evidence type="ECO:0000256" key="1">
    <source>
        <dbReference type="ARBA" id="ARBA00022553"/>
    </source>
</evidence>
<dbReference type="InterPro" id="IPR011006">
    <property type="entry name" value="CheY-like_superfamily"/>
</dbReference>
<sequence>MDNRVLAGRVVLVADDEPMILEILAEHCASLDMTVFEAGDGVQALRLVEARPEIEIVVTDVRMPGLDGPSLVERASSIRPDLKVIFVTGYTTYRSSVWPILRKPFDLDQLETALCRALTEAGSTQE</sequence>
<reference evidence="4" key="1">
    <citation type="submission" date="2020-08" db="EMBL/GenBank/DDBJ databases">
        <authorList>
            <person name="Hu Y."/>
            <person name="Nguyen S.V."/>
            <person name="Li F."/>
            <person name="Fanning S."/>
        </authorList>
    </citation>
    <scope>NUCLEOTIDE SEQUENCE</scope>
    <source>
        <strain evidence="4">SYSU D8009</strain>
    </source>
</reference>
<dbReference type="PANTHER" id="PTHR44591:SF3">
    <property type="entry name" value="RESPONSE REGULATORY DOMAIN-CONTAINING PROTEIN"/>
    <property type="match status" value="1"/>
</dbReference>
<dbReference type="InterPro" id="IPR050595">
    <property type="entry name" value="Bact_response_regulator"/>
</dbReference>
<dbReference type="InterPro" id="IPR001789">
    <property type="entry name" value="Sig_transdc_resp-reg_receiver"/>
</dbReference>
<dbReference type="EMBL" id="JACOMF010000050">
    <property type="protein sequence ID" value="MBC4018315.1"/>
    <property type="molecule type" value="Genomic_DNA"/>
</dbReference>
<evidence type="ECO:0000313" key="4">
    <source>
        <dbReference type="EMBL" id="MBC4018315.1"/>
    </source>
</evidence>
<dbReference type="PANTHER" id="PTHR44591">
    <property type="entry name" value="STRESS RESPONSE REGULATOR PROTEIN 1"/>
    <property type="match status" value="1"/>
</dbReference>
<gene>
    <name evidence="4" type="ORF">H7965_23810</name>
</gene>
<evidence type="ECO:0000256" key="2">
    <source>
        <dbReference type="PROSITE-ProRule" id="PRU00169"/>
    </source>
</evidence>
<comment type="caution">
    <text evidence="4">The sequence shown here is derived from an EMBL/GenBank/DDBJ whole genome shotgun (WGS) entry which is preliminary data.</text>
</comment>
<evidence type="ECO:0000259" key="3">
    <source>
        <dbReference type="PROSITE" id="PS50110"/>
    </source>
</evidence>
<evidence type="ECO:0000313" key="5">
    <source>
        <dbReference type="Proteomes" id="UP000600101"/>
    </source>
</evidence>